<evidence type="ECO:0000256" key="7">
    <source>
        <dbReference type="ARBA" id="ARBA00022801"/>
    </source>
</evidence>
<keyword evidence="6 10" id="KW-0812">Transmembrane</keyword>
<comment type="subcellular location">
    <subcellularLocation>
        <location evidence="1">Cell membrane</location>
        <topology evidence="1">Multi-pass membrane protein</topology>
    </subcellularLocation>
</comment>
<feature type="transmembrane region" description="Helical" evidence="10">
    <location>
        <begin position="205"/>
        <end position="223"/>
    </location>
</feature>
<dbReference type="PIRSF" id="PIRSF016933">
    <property type="entry name" value="PrsW"/>
    <property type="match status" value="1"/>
</dbReference>
<evidence type="ECO:0000313" key="11">
    <source>
        <dbReference type="EMBL" id="KKU15557.1"/>
    </source>
</evidence>
<dbReference type="GO" id="GO:0006508">
    <property type="term" value="P:proteolysis"/>
    <property type="evidence" value="ECO:0007669"/>
    <property type="project" value="UniProtKB-KW"/>
</dbReference>
<feature type="transmembrane region" description="Helical" evidence="10">
    <location>
        <begin position="36"/>
        <end position="57"/>
    </location>
</feature>
<comment type="similarity">
    <text evidence="2">Belongs to the protease PrsW family.</text>
</comment>
<feature type="transmembrane region" description="Helical" evidence="10">
    <location>
        <begin position="6"/>
        <end position="24"/>
    </location>
</feature>
<reference evidence="11 12" key="1">
    <citation type="journal article" date="2015" name="Nature">
        <title>rRNA introns, odd ribosomes, and small enigmatic genomes across a large radiation of phyla.</title>
        <authorList>
            <person name="Brown C.T."/>
            <person name="Hug L.A."/>
            <person name="Thomas B.C."/>
            <person name="Sharon I."/>
            <person name="Castelle C.J."/>
            <person name="Singh A."/>
            <person name="Wilkins M.J."/>
            <person name="Williams K.H."/>
            <person name="Banfield J.F."/>
        </authorList>
    </citation>
    <scope>NUCLEOTIDE SEQUENCE [LARGE SCALE GENOMIC DNA]</scope>
</reference>
<dbReference type="PANTHER" id="PTHR36844">
    <property type="entry name" value="PROTEASE PRSW"/>
    <property type="match status" value="1"/>
</dbReference>
<keyword evidence="5" id="KW-0645">Protease</keyword>
<protein>
    <recommendedName>
        <fullName evidence="3">Protease PrsW</fullName>
    </recommendedName>
</protein>
<evidence type="ECO:0000256" key="2">
    <source>
        <dbReference type="ARBA" id="ARBA00009165"/>
    </source>
</evidence>
<keyword evidence="8 10" id="KW-1133">Transmembrane helix</keyword>
<organism evidence="11 12">
    <name type="scientific">Candidatus Jorgensenbacteria bacterium GW2011_GWA2_45_9</name>
    <dbReference type="NCBI Taxonomy" id="1618663"/>
    <lineage>
        <taxon>Bacteria</taxon>
        <taxon>Candidatus Joergenseniibacteriota</taxon>
    </lineage>
</organism>
<dbReference type="PANTHER" id="PTHR36844:SF1">
    <property type="entry name" value="PROTEASE PRSW"/>
    <property type="match status" value="1"/>
</dbReference>
<proteinExistence type="inferred from homology"/>
<keyword evidence="4" id="KW-1003">Cell membrane</keyword>
<keyword evidence="7" id="KW-0378">Hydrolase</keyword>
<dbReference type="GO" id="GO:0008233">
    <property type="term" value="F:peptidase activity"/>
    <property type="evidence" value="ECO:0007669"/>
    <property type="project" value="UniProtKB-KW"/>
</dbReference>
<evidence type="ECO:0000256" key="1">
    <source>
        <dbReference type="ARBA" id="ARBA00004651"/>
    </source>
</evidence>
<keyword evidence="9 10" id="KW-0472">Membrane</keyword>
<evidence type="ECO:0000256" key="3">
    <source>
        <dbReference type="ARBA" id="ARBA00018997"/>
    </source>
</evidence>
<evidence type="ECO:0000256" key="6">
    <source>
        <dbReference type="ARBA" id="ARBA00022692"/>
    </source>
</evidence>
<dbReference type="GO" id="GO:0005886">
    <property type="term" value="C:plasma membrane"/>
    <property type="evidence" value="ECO:0007669"/>
    <property type="project" value="UniProtKB-SubCell"/>
</dbReference>
<evidence type="ECO:0000256" key="9">
    <source>
        <dbReference type="ARBA" id="ARBA00023136"/>
    </source>
</evidence>
<evidence type="ECO:0000313" key="12">
    <source>
        <dbReference type="Proteomes" id="UP000034727"/>
    </source>
</evidence>
<dbReference type="InterPro" id="IPR026898">
    <property type="entry name" value="PrsW"/>
</dbReference>
<evidence type="ECO:0000256" key="8">
    <source>
        <dbReference type="ARBA" id="ARBA00022989"/>
    </source>
</evidence>
<evidence type="ECO:0000256" key="5">
    <source>
        <dbReference type="ARBA" id="ARBA00022670"/>
    </source>
</evidence>
<dbReference type="InterPro" id="IPR023596">
    <property type="entry name" value="Peptidase_PrsW_arch/bac"/>
</dbReference>
<feature type="transmembrane region" description="Helical" evidence="10">
    <location>
        <begin position="143"/>
        <end position="165"/>
    </location>
</feature>
<comment type="caution">
    <text evidence="11">The sequence shown here is derived from an EMBL/GenBank/DDBJ whole genome shotgun (WGS) entry which is preliminary data.</text>
</comment>
<feature type="transmembrane region" description="Helical" evidence="10">
    <location>
        <begin position="104"/>
        <end position="123"/>
    </location>
</feature>
<accession>A0A0G1N5J6</accession>
<dbReference type="PATRIC" id="fig|1618663.3.peg.280"/>
<evidence type="ECO:0000256" key="10">
    <source>
        <dbReference type="SAM" id="Phobius"/>
    </source>
</evidence>
<feature type="transmembrane region" description="Helical" evidence="10">
    <location>
        <begin position="177"/>
        <end position="199"/>
    </location>
</feature>
<dbReference type="Pfam" id="PF13367">
    <property type="entry name" value="PrsW-protease"/>
    <property type="match status" value="1"/>
</dbReference>
<dbReference type="AlphaFoldDB" id="A0A0G1N5J6"/>
<gene>
    <name evidence="11" type="ORF">UX22_C0007G0015</name>
</gene>
<name>A0A0G1N5J6_9BACT</name>
<feature type="transmembrane region" description="Helical" evidence="10">
    <location>
        <begin position="69"/>
        <end position="92"/>
    </location>
</feature>
<dbReference type="Proteomes" id="UP000034727">
    <property type="component" value="Unassembled WGS sequence"/>
</dbReference>
<sequence>MTLLLFFTAFFTACVPALVWLFIFQKEDRHPEPKRMLVFAFSAGVFVSAIVFIIQYAVQNAISSKQENYFVFLLLFAFAEELFKFLAAYKTVRKDEAFDEPVDAMIYMIAAALGFATVENIFVVTNSIMAGGLNPIMSLTETALIRFVGATLLHTLASGMAGYYWAKGIMKKREAAYAVFGIILASVVHAFFNRLIIYFQNADMLIYPSAFLVVILFIVLWNFEKLKTIRVSAGK</sequence>
<evidence type="ECO:0000256" key="4">
    <source>
        <dbReference type="ARBA" id="ARBA00022475"/>
    </source>
</evidence>
<dbReference type="EMBL" id="LCLJ01000007">
    <property type="protein sequence ID" value="KKU15557.1"/>
    <property type="molecule type" value="Genomic_DNA"/>
</dbReference>